<dbReference type="EMBL" id="CP122283">
    <property type="protein sequence ID" value="WGF37350.1"/>
    <property type="molecule type" value="Genomic_DNA"/>
</dbReference>
<name>A0ABY8KI90_9BACI</name>
<accession>A0ABY8KI90</accession>
<reference evidence="1 2" key="1">
    <citation type="submission" date="2023-04" db="EMBL/GenBank/DDBJ databases">
        <title>Genomic of Lysinibacillus capsici TSBLM.</title>
        <authorList>
            <person name="Hu X.S."/>
            <person name="Yu C.H."/>
        </authorList>
    </citation>
    <scope>NUCLEOTIDE SEQUENCE [LARGE SCALE GENOMIC DNA]</scope>
    <source>
        <strain evidence="1 2">TSBLM</strain>
    </source>
</reference>
<protein>
    <submittedName>
        <fullName evidence="1">Uncharacterized protein</fullName>
    </submittedName>
</protein>
<gene>
    <name evidence="1" type="ORF">QBO96_16785</name>
</gene>
<sequence length="43" mass="5045">MSPRQDKDGIMMRFLRFKVNIVITSHTNRYPALVTGDCVRYTL</sequence>
<keyword evidence="2" id="KW-1185">Reference proteome</keyword>
<evidence type="ECO:0000313" key="2">
    <source>
        <dbReference type="Proteomes" id="UP001244564"/>
    </source>
</evidence>
<proteinExistence type="predicted"/>
<dbReference type="Proteomes" id="UP001244564">
    <property type="component" value="Chromosome"/>
</dbReference>
<evidence type="ECO:0000313" key="1">
    <source>
        <dbReference type="EMBL" id="WGF37350.1"/>
    </source>
</evidence>
<organism evidence="1 2">
    <name type="scientific">Lysinibacillus capsici</name>
    <dbReference type="NCBI Taxonomy" id="2115968"/>
    <lineage>
        <taxon>Bacteria</taxon>
        <taxon>Bacillati</taxon>
        <taxon>Bacillota</taxon>
        <taxon>Bacilli</taxon>
        <taxon>Bacillales</taxon>
        <taxon>Bacillaceae</taxon>
        <taxon>Lysinibacillus</taxon>
    </lineage>
</organism>
<dbReference type="RefSeq" id="WP_255349861.1">
    <property type="nucleotide sequence ID" value="NZ_CANLUV010000001.1"/>
</dbReference>